<keyword evidence="11" id="KW-1185">Reference proteome</keyword>
<dbReference type="InterPro" id="IPR025877">
    <property type="entry name" value="MobA-like_NTP_Trfase"/>
</dbReference>
<evidence type="ECO:0000256" key="6">
    <source>
        <dbReference type="ARBA" id="ARBA00023134"/>
    </source>
</evidence>
<dbReference type="GO" id="GO:0016779">
    <property type="term" value="F:nucleotidyltransferase activity"/>
    <property type="evidence" value="ECO:0007669"/>
    <property type="project" value="UniProtKB-KW"/>
</dbReference>
<evidence type="ECO:0000313" key="10">
    <source>
        <dbReference type="EMBL" id="MFD1224986.1"/>
    </source>
</evidence>
<sequence length="213" mass="23866">MRKKWLTGVILAGGQNRRMGGQPKAMLKLQGRSFVERQLDELGKVCGEILIIANDTAPFEKLVQEVDSGSIRIVPDQHPGMGPLAGMQAAIQSAQGEAMWVVACDMPHVSGAAASAMMEELDLAEQHWDAVVPVLHGKIQPLHAVYRIRSCREIVDDMLETAQYKVMELLQRLHYRETDEHFFARKGIAADFALNINEPAQYEQLLRLRTDTY</sequence>
<evidence type="ECO:0000259" key="9">
    <source>
        <dbReference type="Pfam" id="PF12804"/>
    </source>
</evidence>
<dbReference type="SUPFAM" id="SSF53448">
    <property type="entry name" value="Nucleotide-diphospho-sugar transferases"/>
    <property type="match status" value="1"/>
</dbReference>
<dbReference type="InterPro" id="IPR013482">
    <property type="entry name" value="Molybde_CF_guanTrfase"/>
</dbReference>
<dbReference type="Pfam" id="PF12804">
    <property type="entry name" value="NTP_transf_3"/>
    <property type="match status" value="1"/>
</dbReference>
<feature type="domain" description="MobA-like NTP transferase" evidence="9">
    <location>
        <begin position="8"/>
        <end position="171"/>
    </location>
</feature>
<keyword evidence="1 8" id="KW-0963">Cytoplasm</keyword>
<comment type="cofactor">
    <cofactor evidence="8">
        <name>Mg(2+)</name>
        <dbReference type="ChEBI" id="CHEBI:18420"/>
    </cofactor>
</comment>
<feature type="binding site" evidence="8">
    <location>
        <begin position="11"/>
        <end position="13"/>
    </location>
    <ligand>
        <name>GTP</name>
        <dbReference type="ChEBI" id="CHEBI:37565"/>
    </ligand>
</feature>
<organism evidence="10 11">
    <name type="scientific">Paenibacillus vulneris</name>
    <dbReference type="NCBI Taxonomy" id="1133364"/>
    <lineage>
        <taxon>Bacteria</taxon>
        <taxon>Bacillati</taxon>
        <taxon>Bacillota</taxon>
        <taxon>Bacilli</taxon>
        <taxon>Bacillales</taxon>
        <taxon>Paenibacillaceae</taxon>
        <taxon>Paenibacillus</taxon>
    </lineage>
</organism>
<keyword evidence="6 8" id="KW-0342">GTP-binding</keyword>
<gene>
    <name evidence="8" type="primary">mobA</name>
    <name evidence="10" type="ORF">ACFQ4B_33325</name>
</gene>
<feature type="binding site" evidence="8">
    <location>
        <position position="76"/>
    </location>
    <ligand>
        <name>GTP</name>
        <dbReference type="ChEBI" id="CHEBI:37565"/>
    </ligand>
</feature>
<evidence type="ECO:0000256" key="7">
    <source>
        <dbReference type="ARBA" id="ARBA00023150"/>
    </source>
</evidence>
<dbReference type="HAMAP" id="MF_00316">
    <property type="entry name" value="MobA"/>
    <property type="match status" value="1"/>
</dbReference>
<proteinExistence type="inferred from homology"/>
<keyword evidence="10" id="KW-0548">Nucleotidyltransferase</keyword>
<dbReference type="CDD" id="cd02503">
    <property type="entry name" value="MobA"/>
    <property type="match status" value="1"/>
</dbReference>
<comment type="caution">
    <text evidence="8">Lacks conserved residue(s) required for the propagation of feature annotation.</text>
</comment>
<evidence type="ECO:0000256" key="4">
    <source>
        <dbReference type="ARBA" id="ARBA00022741"/>
    </source>
</evidence>
<comment type="function">
    <text evidence="8">Transfers a GMP moiety from GTP to Mo-molybdopterin (Mo-MPT) cofactor (Moco or molybdenum cofactor) to form Mo-molybdopterin guanine dinucleotide (Mo-MGD) cofactor.</text>
</comment>
<dbReference type="Proteomes" id="UP001597180">
    <property type="component" value="Unassembled WGS sequence"/>
</dbReference>
<protein>
    <recommendedName>
        <fullName evidence="8">Probable molybdenum cofactor guanylyltransferase</fullName>
        <shortName evidence="8">MoCo guanylyltransferase</shortName>
        <ecNumber evidence="8">2.7.7.77</ecNumber>
    </recommendedName>
    <alternativeName>
        <fullName evidence="8">GTP:molybdopterin guanylyltransferase</fullName>
    </alternativeName>
    <alternativeName>
        <fullName evidence="8">Mo-MPT guanylyltransferase</fullName>
    </alternativeName>
    <alternativeName>
        <fullName evidence="8">Molybdopterin guanylyltransferase</fullName>
    </alternativeName>
    <alternativeName>
        <fullName evidence="8">Molybdopterin-guanine dinucleotide synthase</fullName>
        <shortName evidence="8">MGD synthase</shortName>
    </alternativeName>
</protein>
<keyword evidence="5 8" id="KW-0460">Magnesium</keyword>
<dbReference type="InterPro" id="IPR029044">
    <property type="entry name" value="Nucleotide-diphossugar_trans"/>
</dbReference>
<feature type="binding site" evidence="8">
    <location>
        <position position="105"/>
    </location>
    <ligand>
        <name>Mg(2+)</name>
        <dbReference type="ChEBI" id="CHEBI:18420"/>
    </ligand>
</feature>
<evidence type="ECO:0000256" key="1">
    <source>
        <dbReference type="ARBA" id="ARBA00022490"/>
    </source>
</evidence>
<keyword evidence="2 8" id="KW-0808">Transferase</keyword>
<feature type="binding site" evidence="8">
    <location>
        <position position="24"/>
    </location>
    <ligand>
        <name>GTP</name>
        <dbReference type="ChEBI" id="CHEBI:37565"/>
    </ligand>
</feature>
<comment type="domain">
    <text evidence="8">The N-terminal domain determines nucleotide recognition and specific binding, while the C-terminal domain determines the specific binding to the target protein.</text>
</comment>
<comment type="catalytic activity">
    <reaction evidence="8">
        <text>Mo-molybdopterin + GTP + H(+) = Mo-molybdopterin guanine dinucleotide + diphosphate</text>
        <dbReference type="Rhea" id="RHEA:34243"/>
        <dbReference type="ChEBI" id="CHEBI:15378"/>
        <dbReference type="ChEBI" id="CHEBI:33019"/>
        <dbReference type="ChEBI" id="CHEBI:37565"/>
        <dbReference type="ChEBI" id="CHEBI:71302"/>
        <dbReference type="ChEBI" id="CHEBI:71310"/>
        <dbReference type="EC" id="2.7.7.77"/>
    </reaction>
</comment>
<dbReference type="PANTHER" id="PTHR19136">
    <property type="entry name" value="MOLYBDENUM COFACTOR GUANYLYLTRANSFERASE"/>
    <property type="match status" value="1"/>
</dbReference>
<evidence type="ECO:0000256" key="5">
    <source>
        <dbReference type="ARBA" id="ARBA00022842"/>
    </source>
</evidence>
<dbReference type="Gene3D" id="3.90.550.10">
    <property type="entry name" value="Spore Coat Polysaccharide Biosynthesis Protein SpsA, Chain A"/>
    <property type="match status" value="1"/>
</dbReference>
<comment type="caution">
    <text evidence="10">The sequence shown here is derived from an EMBL/GenBank/DDBJ whole genome shotgun (WGS) entry which is preliminary data.</text>
</comment>
<keyword evidence="3 8" id="KW-0479">Metal-binding</keyword>
<feature type="binding site" evidence="8">
    <location>
        <position position="105"/>
    </location>
    <ligand>
        <name>GTP</name>
        <dbReference type="ChEBI" id="CHEBI:37565"/>
    </ligand>
</feature>
<dbReference type="PANTHER" id="PTHR19136:SF81">
    <property type="entry name" value="MOLYBDENUM COFACTOR GUANYLYLTRANSFERASE"/>
    <property type="match status" value="1"/>
</dbReference>
<comment type="subcellular location">
    <subcellularLocation>
        <location evidence="8">Cytoplasm</location>
    </subcellularLocation>
</comment>
<keyword evidence="7 8" id="KW-0501">Molybdenum cofactor biosynthesis</keyword>
<keyword evidence="4 8" id="KW-0547">Nucleotide-binding</keyword>
<dbReference type="RefSeq" id="WP_345593985.1">
    <property type="nucleotide sequence ID" value="NZ_BAABJG010000051.1"/>
</dbReference>
<dbReference type="EC" id="2.7.7.77" evidence="8"/>
<evidence type="ECO:0000256" key="3">
    <source>
        <dbReference type="ARBA" id="ARBA00022723"/>
    </source>
</evidence>
<evidence type="ECO:0000256" key="2">
    <source>
        <dbReference type="ARBA" id="ARBA00022679"/>
    </source>
</evidence>
<comment type="similarity">
    <text evidence="8">Belongs to the MobA family.</text>
</comment>
<evidence type="ECO:0000256" key="8">
    <source>
        <dbReference type="HAMAP-Rule" id="MF_00316"/>
    </source>
</evidence>
<evidence type="ECO:0000313" key="11">
    <source>
        <dbReference type="Proteomes" id="UP001597180"/>
    </source>
</evidence>
<reference evidence="11" key="1">
    <citation type="journal article" date="2019" name="Int. J. Syst. Evol. Microbiol.">
        <title>The Global Catalogue of Microorganisms (GCM) 10K type strain sequencing project: providing services to taxonomists for standard genome sequencing and annotation.</title>
        <authorList>
            <consortium name="The Broad Institute Genomics Platform"/>
            <consortium name="The Broad Institute Genome Sequencing Center for Infectious Disease"/>
            <person name="Wu L."/>
            <person name="Ma J."/>
        </authorList>
    </citation>
    <scope>NUCLEOTIDE SEQUENCE [LARGE SCALE GENOMIC DNA]</scope>
    <source>
        <strain evidence="11">CCUG 53270</strain>
    </source>
</reference>
<accession>A0ABW3UYW8</accession>
<dbReference type="EMBL" id="JBHTLU010000054">
    <property type="protein sequence ID" value="MFD1224986.1"/>
    <property type="molecule type" value="Genomic_DNA"/>
</dbReference>
<name>A0ABW3UYW8_9BACL</name>